<dbReference type="InterPro" id="IPR005025">
    <property type="entry name" value="FMN_Rdtase-like_dom"/>
</dbReference>
<sequence>MGIAVICGSSRKNGNTEALADQLIDGLGADKICLRDFHVRPVSDFRHSETRPYYPDDDYRDLLSRVAEKDIIIFATPIYWYGMSGLMKNFIDRWSQTLIEKGRDDFTQQMSRKTGYVIAVGDDEPHIKGLPLIQQFQYIFDFMNMTFGGYIIGKGNQPGSILNDSSALFSVNELRQKLAAYEKRRKV</sequence>
<gene>
    <name evidence="4" type="ORF">BW143_03545</name>
</gene>
<evidence type="ECO:0000313" key="4">
    <source>
        <dbReference type="EMBL" id="OMI09243.1"/>
    </source>
</evidence>
<feature type="domain" description="NADPH-dependent FMN reductase-like" evidence="3">
    <location>
        <begin position="1"/>
        <end position="124"/>
    </location>
</feature>
<keyword evidence="2" id="KW-0288">FMN</keyword>
<dbReference type="GO" id="GO:0016491">
    <property type="term" value="F:oxidoreductase activity"/>
    <property type="evidence" value="ECO:0007669"/>
    <property type="project" value="InterPro"/>
</dbReference>
<evidence type="ECO:0000259" key="3">
    <source>
        <dbReference type="Pfam" id="PF03358"/>
    </source>
</evidence>
<dbReference type="AlphaFoldDB" id="A0A1R1QX54"/>
<dbReference type="OrthoDB" id="9805976at2"/>
<dbReference type="Gene3D" id="3.40.50.360">
    <property type="match status" value="1"/>
</dbReference>
<dbReference type="PANTHER" id="PTHR43278">
    <property type="entry name" value="NAD(P)H-DEPENDENT FMN-CONTAINING OXIDOREDUCTASE YWQN-RELATED"/>
    <property type="match status" value="1"/>
</dbReference>
<dbReference type="PANTHER" id="PTHR43278:SF4">
    <property type="entry name" value="NAD(P)H-DEPENDENT FMN-CONTAINING OXIDOREDUCTASE YWQN-RELATED"/>
    <property type="match status" value="1"/>
</dbReference>
<dbReference type="InterPro" id="IPR029039">
    <property type="entry name" value="Flavoprotein-like_sf"/>
</dbReference>
<dbReference type="EMBL" id="MTJL01000005">
    <property type="protein sequence ID" value="OMI09243.1"/>
    <property type="molecule type" value="Genomic_DNA"/>
</dbReference>
<dbReference type="Proteomes" id="UP000187367">
    <property type="component" value="Unassembled WGS sequence"/>
</dbReference>
<dbReference type="InterPro" id="IPR051796">
    <property type="entry name" value="ISF_SsuE-like"/>
</dbReference>
<proteinExistence type="predicted"/>
<protein>
    <submittedName>
        <fullName evidence="4">NAD(P)H-dependent oxidoreductase</fullName>
    </submittedName>
</protein>
<dbReference type="SUPFAM" id="SSF52218">
    <property type="entry name" value="Flavoproteins"/>
    <property type="match status" value="1"/>
</dbReference>
<organism evidence="4 5">
    <name type="scientific">Bacillus swezeyi</name>
    <dbReference type="NCBI Taxonomy" id="1925020"/>
    <lineage>
        <taxon>Bacteria</taxon>
        <taxon>Bacillati</taxon>
        <taxon>Bacillota</taxon>
        <taxon>Bacilli</taxon>
        <taxon>Bacillales</taxon>
        <taxon>Bacillaceae</taxon>
        <taxon>Bacillus</taxon>
    </lineage>
</organism>
<name>A0A1R1QX54_9BACI</name>
<evidence type="ECO:0000313" key="5">
    <source>
        <dbReference type="Proteomes" id="UP000187367"/>
    </source>
</evidence>
<accession>A0A1R1QX54</accession>
<dbReference type="Pfam" id="PF03358">
    <property type="entry name" value="FMN_red"/>
    <property type="match status" value="1"/>
</dbReference>
<accession>A0A1R1S249</accession>
<dbReference type="RefSeq" id="WP_076760250.1">
    <property type="nucleotide sequence ID" value="NZ_JARMDZ010000012.1"/>
</dbReference>
<comment type="caution">
    <text evidence="4">The sequence shown here is derived from an EMBL/GenBank/DDBJ whole genome shotgun (WGS) entry which is preliminary data.</text>
</comment>
<reference evidence="4 5" key="1">
    <citation type="submission" date="2017-01" db="EMBL/GenBank/DDBJ databases">
        <title>Bacillus phylogenomics.</title>
        <authorList>
            <person name="Dunlap C."/>
        </authorList>
    </citation>
    <scope>NUCLEOTIDE SEQUENCE [LARGE SCALE GENOMIC DNA]</scope>
    <source>
        <strain evidence="4 5">NRRL B-41282</strain>
    </source>
</reference>
<keyword evidence="1" id="KW-0285">Flavoprotein</keyword>
<keyword evidence="5" id="KW-1185">Reference proteome</keyword>
<evidence type="ECO:0000256" key="1">
    <source>
        <dbReference type="ARBA" id="ARBA00022630"/>
    </source>
</evidence>
<evidence type="ECO:0000256" key="2">
    <source>
        <dbReference type="ARBA" id="ARBA00022643"/>
    </source>
</evidence>